<evidence type="ECO:0000313" key="2">
    <source>
        <dbReference type="Proteomes" id="UP001153331"/>
    </source>
</evidence>
<organism evidence="1 2">
    <name type="scientific">Boeremia exigua</name>
    <dbReference type="NCBI Taxonomy" id="749465"/>
    <lineage>
        <taxon>Eukaryota</taxon>
        <taxon>Fungi</taxon>
        <taxon>Dikarya</taxon>
        <taxon>Ascomycota</taxon>
        <taxon>Pezizomycotina</taxon>
        <taxon>Dothideomycetes</taxon>
        <taxon>Pleosporomycetidae</taxon>
        <taxon>Pleosporales</taxon>
        <taxon>Pleosporineae</taxon>
        <taxon>Didymellaceae</taxon>
        <taxon>Boeremia</taxon>
    </lineage>
</organism>
<keyword evidence="2" id="KW-1185">Reference proteome</keyword>
<evidence type="ECO:0000313" key="1">
    <source>
        <dbReference type="EMBL" id="KAJ8109807.1"/>
    </source>
</evidence>
<sequence>MSSEEDRMRHENAALRADLKTVRANLHASKQKQAVMEDALSELRQEFPATRNLLRAIWGFLDTRKIKIPEDLTNEYLALRHGDPLDVRPVFKGVGGDSGPITNGRKQLRESGSGTREQNKGRSFARNNVGRPMEGQHDTPALAYDGNNNDAKHNAEHAALPTETTTHPTATVNGKMGEVPEPQVSRYEQGTERILGRANDSRATETRSSDDDKGNVKPSATEASLKADTAVHHPAAAEKSSSDVNETEPTAVLTGVKRDAPEATGSSPKRFKSDVDPVTTDVSTDPSTVSDTSAGVRSR</sequence>
<accession>A0ACC2I395</accession>
<reference evidence="1" key="1">
    <citation type="submission" date="2022-11" db="EMBL/GenBank/DDBJ databases">
        <title>Genome Sequence of Boeremia exigua.</title>
        <authorList>
            <person name="Buettner E."/>
        </authorList>
    </citation>
    <scope>NUCLEOTIDE SEQUENCE</scope>
    <source>
        <strain evidence="1">CU02</strain>
    </source>
</reference>
<comment type="caution">
    <text evidence="1">The sequence shown here is derived from an EMBL/GenBank/DDBJ whole genome shotgun (WGS) entry which is preliminary data.</text>
</comment>
<protein>
    <submittedName>
        <fullName evidence="1">Uncharacterized protein</fullName>
    </submittedName>
</protein>
<dbReference type="EMBL" id="JAPHNI010000569">
    <property type="protein sequence ID" value="KAJ8109807.1"/>
    <property type="molecule type" value="Genomic_DNA"/>
</dbReference>
<proteinExistence type="predicted"/>
<name>A0ACC2I395_9PLEO</name>
<dbReference type="Proteomes" id="UP001153331">
    <property type="component" value="Unassembled WGS sequence"/>
</dbReference>
<gene>
    <name evidence="1" type="ORF">OPT61_g7189</name>
</gene>